<keyword evidence="3" id="KW-1185">Reference proteome</keyword>
<dbReference type="OrthoDB" id="7745249at2"/>
<reference evidence="2 4" key="2">
    <citation type="submission" date="2018-08" db="EMBL/GenBank/DDBJ databases">
        <title>Genetic Globetrotter - A new plasmid hitch-hiking vast phylogenetic and geographic distances.</title>
        <authorList>
            <person name="Vollmers J."/>
            <person name="Petersen J."/>
        </authorList>
    </citation>
    <scope>NUCLEOTIDE SEQUENCE [LARGE SCALE GENOMIC DNA]</scope>
    <source>
        <strain evidence="2 4">DSM 26383</strain>
    </source>
</reference>
<evidence type="ECO:0000313" key="2">
    <source>
        <dbReference type="EMBL" id="QEW27627.1"/>
    </source>
</evidence>
<reference evidence="1 3" key="1">
    <citation type="submission" date="2015-04" db="EMBL/GenBank/DDBJ databases">
        <title>The draft genome sequence of Roseovarius indicus B108T.</title>
        <authorList>
            <person name="Li G."/>
            <person name="Lai Q."/>
            <person name="Shao Z."/>
            <person name="Yan P."/>
        </authorList>
    </citation>
    <scope>NUCLEOTIDE SEQUENCE [LARGE SCALE GENOMIC DNA]</scope>
    <source>
        <strain evidence="1 3">B108</strain>
    </source>
</reference>
<dbReference type="AlphaFoldDB" id="A0A0T5P7U0"/>
<gene>
    <name evidence="2" type="ORF">RIdsm_03443</name>
    <name evidence="1" type="ORF">XM52_14310</name>
</gene>
<sequence length="85" mass="9113">MKDTEEPESRAAAYLSEAVAAIDAQFGEGFAREHPDLVASLVQTQAIDAAVATGRGAHEEALTLAEKISRETCETILKLKPRLFG</sequence>
<dbReference type="EMBL" id="CP031598">
    <property type="protein sequence ID" value="QEW27627.1"/>
    <property type="molecule type" value="Genomic_DNA"/>
</dbReference>
<evidence type="ECO:0000313" key="1">
    <source>
        <dbReference type="EMBL" id="KRS17238.1"/>
    </source>
</evidence>
<evidence type="ECO:0000313" key="4">
    <source>
        <dbReference type="Proteomes" id="UP000325785"/>
    </source>
</evidence>
<dbReference type="Proteomes" id="UP000051401">
    <property type="component" value="Unassembled WGS sequence"/>
</dbReference>
<name>A0A0T5P7U0_9RHOB</name>
<dbReference type="EMBL" id="LAXI01000008">
    <property type="protein sequence ID" value="KRS17238.1"/>
    <property type="molecule type" value="Genomic_DNA"/>
</dbReference>
<dbReference type="PATRIC" id="fig|540747.5.peg.5932"/>
<proteinExistence type="predicted"/>
<accession>A0A0T5P7U0</accession>
<evidence type="ECO:0000313" key="3">
    <source>
        <dbReference type="Proteomes" id="UP000051401"/>
    </source>
</evidence>
<organism evidence="1 3">
    <name type="scientific">Roseovarius indicus</name>
    <dbReference type="NCBI Taxonomy" id="540747"/>
    <lineage>
        <taxon>Bacteria</taxon>
        <taxon>Pseudomonadati</taxon>
        <taxon>Pseudomonadota</taxon>
        <taxon>Alphaproteobacteria</taxon>
        <taxon>Rhodobacterales</taxon>
        <taxon>Roseobacteraceae</taxon>
        <taxon>Roseovarius</taxon>
    </lineage>
</organism>
<dbReference type="RefSeq" id="WP_057816825.1">
    <property type="nucleotide sequence ID" value="NZ_CP031598.1"/>
</dbReference>
<dbReference type="Proteomes" id="UP000325785">
    <property type="component" value="Chromosome"/>
</dbReference>
<dbReference type="KEGG" id="rid:RIdsm_03443"/>
<protein>
    <submittedName>
        <fullName evidence="1">Uncharacterized protein</fullName>
    </submittedName>
</protein>